<dbReference type="InterPro" id="IPR011991">
    <property type="entry name" value="ArsR-like_HTH"/>
</dbReference>
<dbReference type="GO" id="GO:0003700">
    <property type="term" value="F:DNA-binding transcription factor activity"/>
    <property type="evidence" value="ECO:0007669"/>
    <property type="project" value="InterPro"/>
</dbReference>
<dbReference type="AlphaFoldDB" id="A0A2M8DSC3"/>
<proteinExistence type="predicted"/>
<sequence length="65" mass="7173">VACAQQLGVVGDTTRLKICYLLCHYPEVSVGEMAEILDTSISVVSHSVKKLLELELVTRRKEAQT</sequence>
<dbReference type="PRINTS" id="PR00778">
    <property type="entry name" value="HTHARSR"/>
</dbReference>
<dbReference type="InterPro" id="IPR036388">
    <property type="entry name" value="WH-like_DNA-bd_sf"/>
</dbReference>
<dbReference type="Gene3D" id="1.10.10.10">
    <property type="entry name" value="Winged helix-like DNA-binding domain superfamily/Winged helix DNA-binding domain"/>
    <property type="match status" value="1"/>
</dbReference>
<name>A0A2M8DSC3_9BACT</name>
<protein>
    <submittedName>
        <fullName evidence="2">Transcriptional regulator</fullName>
    </submittedName>
</protein>
<dbReference type="EMBL" id="PFSY01000015">
    <property type="protein sequence ID" value="PJC02285.1"/>
    <property type="molecule type" value="Genomic_DNA"/>
</dbReference>
<evidence type="ECO:0000259" key="1">
    <source>
        <dbReference type="PROSITE" id="PS50987"/>
    </source>
</evidence>
<dbReference type="InterPro" id="IPR001845">
    <property type="entry name" value="HTH_ArsR_DNA-bd_dom"/>
</dbReference>
<dbReference type="Proteomes" id="UP000230136">
    <property type="component" value="Unassembled WGS sequence"/>
</dbReference>
<feature type="non-terminal residue" evidence="2">
    <location>
        <position position="1"/>
    </location>
</feature>
<evidence type="ECO:0000313" key="3">
    <source>
        <dbReference type="Proteomes" id="UP000230136"/>
    </source>
</evidence>
<organism evidence="2 3">
    <name type="scientific">Candidatus Komeilibacteria bacterium CG_4_9_14_0_8_um_filter_36_9</name>
    <dbReference type="NCBI Taxonomy" id="1974473"/>
    <lineage>
        <taxon>Bacteria</taxon>
        <taxon>Candidatus Komeiliibacteriota</taxon>
    </lineage>
</organism>
<evidence type="ECO:0000313" key="2">
    <source>
        <dbReference type="EMBL" id="PJC02285.1"/>
    </source>
</evidence>
<dbReference type="PROSITE" id="PS50987">
    <property type="entry name" value="HTH_ARSR_2"/>
    <property type="match status" value="1"/>
</dbReference>
<comment type="caution">
    <text evidence="2">The sequence shown here is derived from an EMBL/GenBank/DDBJ whole genome shotgun (WGS) entry which is preliminary data.</text>
</comment>
<dbReference type="InterPro" id="IPR036390">
    <property type="entry name" value="WH_DNA-bd_sf"/>
</dbReference>
<gene>
    <name evidence="2" type="ORF">CO073_00310</name>
</gene>
<dbReference type="SUPFAM" id="SSF46785">
    <property type="entry name" value="Winged helix' DNA-binding domain"/>
    <property type="match status" value="1"/>
</dbReference>
<dbReference type="Pfam" id="PF01022">
    <property type="entry name" value="HTH_5"/>
    <property type="match status" value="1"/>
</dbReference>
<reference evidence="3" key="1">
    <citation type="submission" date="2017-09" db="EMBL/GenBank/DDBJ databases">
        <title>Depth-based differentiation of microbial function through sediment-hosted aquifers and enrichment of novel symbionts in the deep terrestrial subsurface.</title>
        <authorList>
            <person name="Probst A.J."/>
            <person name="Ladd B."/>
            <person name="Jarett J.K."/>
            <person name="Geller-Mcgrath D.E."/>
            <person name="Sieber C.M.K."/>
            <person name="Emerson J.B."/>
            <person name="Anantharaman K."/>
            <person name="Thomas B.C."/>
            <person name="Malmstrom R."/>
            <person name="Stieglmeier M."/>
            <person name="Klingl A."/>
            <person name="Woyke T."/>
            <person name="Ryan C.M."/>
            <person name="Banfield J.F."/>
        </authorList>
    </citation>
    <scope>NUCLEOTIDE SEQUENCE [LARGE SCALE GENOMIC DNA]</scope>
</reference>
<feature type="domain" description="HTH arsR-type" evidence="1">
    <location>
        <begin position="1"/>
        <end position="65"/>
    </location>
</feature>
<dbReference type="SMART" id="SM00418">
    <property type="entry name" value="HTH_ARSR"/>
    <property type="match status" value="1"/>
</dbReference>
<dbReference type="CDD" id="cd00090">
    <property type="entry name" value="HTH_ARSR"/>
    <property type="match status" value="1"/>
</dbReference>
<accession>A0A2M8DSC3</accession>
<feature type="non-terminal residue" evidence="2">
    <location>
        <position position="65"/>
    </location>
</feature>